<keyword evidence="3" id="KW-1185">Reference proteome</keyword>
<comment type="caution">
    <text evidence="2">The sequence shown here is derived from an EMBL/GenBank/DDBJ whole genome shotgun (WGS) entry which is preliminary data.</text>
</comment>
<dbReference type="Gene3D" id="3.40.50.2000">
    <property type="entry name" value="Glycogen Phosphorylase B"/>
    <property type="match status" value="2"/>
</dbReference>
<proteinExistence type="predicted"/>
<dbReference type="InterPro" id="IPR001296">
    <property type="entry name" value="Glyco_trans_1"/>
</dbReference>
<dbReference type="Pfam" id="PF00534">
    <property type="entry name" value="Glycos_transf_1"/>
    <property type="match status" value="1"/>
</dbReference>
<evidence type="ECO:0000313" key="3">
    <source>
        <dbReference type="Proteomes" id="UP000611723"/>
    </source>
</evidence>
<accession>A0A935CDK3</accession>
<feature type="domain" description="Glycosyl transferase family 1" evidence="1">
    <location>
        <begin position="274"/>
        <end position="406"/>
    </location>
</feature>
<dbReference type="SUPFAM" id="SSF53756">
    <property type="entry name" value="UDP-Glycosyltransferase/glycogen phosphorylase"/>
    <property type="match status" value="1"/>
</dbReference>
<gene>
    <name evidence="2" type="ORF">JKA74_18355</name>
</gene>
<name>A0A935CDK3_9BACT</name>
<dbReference type="AlphaFoldDB" id="A0A935CDK3"/>
<reference evidence="2" key="1">
    <citation type="submission" date="2021-01" db="EMBL/GenBank/DDBJ databases">
        <title>Marivirga aurantiaca sp. nov., isolated from intertidal surface sediments.</title>
        <authorList>
            <person name="Zhang M."/>
        </authorList>
    </citation>
    <scope>NUCLEOTIDE SEQUENCE</scope>
    <source>
        <strain evidence="2">S37H4</strain>
    </source>
</reference>
<dbReference type="GO" id="GO:0016757">
    <property type="term" value="F:glycosyltransferase activity"/>
    <property type="evidence" value="ECO:0007669"/>
    <property type="project" value="InterPro"/>
</dbReference>
<protein>
    <submittedName>
        <fullName evidence="2">Glycosyltransferase</fullName>
    </submittedName>
</protein>
<dbReference type="RefSeq" id="WP_201432699.1">
    <property type="nucleotide sequence ID" value="NZ_JAEQBW010000013.1"/>
</dbReference>
<sequence length="435" mass="51047">MNNIIKLALIAHDFPPYNVGGSQRPYLMAKALAEEGIEVFVFTLKEEYYNKTRLNFEYNFNQYSNIHIIRTDIDKKSIFNNSSHYFSLVDDIASRWKKHLIIKIKENSKSVPFDLLLFTCPPFSLAKHAVSVSKETEIPFALDLRDAWSQWIMTPYASYLHYKILIITEKKVIEKAAFVSSTSQQQIKDFKEVHKTNFNNKFIYAPNGFIDFVDQSKEDDSLKVKIIYTGSFYFNPYSQALQTKKWYQKKWYQILQYLPRLEDWSYRSPLYFFKTLELLISKYPKLASNIEVVFAGQKPDWFERMVADHNLQKHVNHLGFINKKEVQLLLKDANYLLITSSKIPNGKEYSVAGKTFEYIAYQKPILAFVNEGEQKEVLKKTQIAHIFNPDEIVENVVRLKSIMENEINLDINHETCNQFKIPNNFSQLIAKLKNL</sequence>
<evidence type="ECO:0000313" key="2">
    <source>
        <dbReference type="EMBL" id="MBK6267013.1"/>
    </source>
</evidence>
<dbReference type="PANTHER" id="PTHR12526">
    <property type="entry name" value="GLYCOSYLTRANSFERASE"/>
    <property type="match status" value="1"/>
</dbReference>
<dbReference type="Proteomes" id="UP000611723">
    <property type="component" value="Unassembled WGS sequence"/>
</dbReference>
<organism evidence="2 3">
    <name type="scientific">Marivirga aurantiaca</name>
    <dbReference type="NCBI Taxonomy" id="2802615"/>
    <lineage>
        <taxon>Bacteria</taxon>
        <taxon>Pseudomonadati</taxon>
        <taxon>Bacteroidota</taxon>
        <taxon>Cytophagia</taxon>
        <taxon>Cytophagales</taxon>
        <taxon>Marivirgaceae</taxon>
        <taxon>Marivirga</taxon>
    </lineage>
</organism>
<evidence type="ECO:0000259" key="1">
    <source>
        <dbReference type="Pfam" id="PF00534"/>
    </source>
</evidence>
<dbReference type="EMBL" id="JAEQBW010000013">
    <property type="protein sequence ID" value="MBK6267013.1"/>
    <property type="molecule type" value="Genomic_DNA"/>
</dbReference>